<feature type="compositionally biased region" description="Basic and acidic residues" evidence="1">
    <location>
        <begin position="52"/>
        <end position="62"/>
    </location>
</feature>
<gene>
    <name evidence="2" type="ORF">HPBE_LOCUS4797</name>
</gene>
<evidence type="ECO:0000313" key="3">
    <source>
        <dbReference type="Proteomes" id="UP000050761"/>
    </source>
</evidence>
<proteinExistence type="predicted"/>
<accession>A0A3P7XRF7</accession>
<evidence type="ECO:0000313" key="4">
    <source>
        <dbReference type="WBParaSite" id="HPBE_0000479601-mRNA-1"/>
    </source>
</evidence>
<protein>
    <submittedName>
        <fullName evidence="2 4">Uncharacterized protein</fullName>
    </submittedName>
</protein>
<keyword evidence="3" id="KW-1185">Reference proteome</keyword>
<sequence>MQERSTFNGEGYLPPTSSKNPAYAEAAINKTTTVTRPSIAVSERSRGVAKASKADDEGRDEVVGPAHEMIDDEANTGTQMDVCPAVDRRRTWFTN</sequence>
<organism evidence="3 4">
    <name type="scientific">Heligmosomoides polygyrus</name>
    <name type="common">Parasitic roundworm</name>
    <dbReference type="NCBI Taxonomy" id="6339"/>
    <lineage>
        <taxon>Eukaryota</taxon>
        <taxon>Metazoa</taxon>
        <taxon>Ecdysozoa</taxon>
        <taxon>Nematoda</taxon>
        <taxon>Chromadorea</taxon>
        <taxon>Rhabditida</taxon>
        <taxon>Rhabditina</taxon>
        <taxon>Rhabditomorpha</taxon>
        <taxon>Strongyloidea</taxon>
        <taxon>Heligmosomidae</taxon>
        <taxon>Heligmosomoides</taxon>
    </lineage>
</organism>
<evidence type="ECO:0000313" key="2">
    <source>
        <dbReference type="EMBL" id="VDO62407.1"/>
    </source>
</evidence>
<accession>A0A183FEI9</accession>
<feature type="region of interest" description="Disordered" evidence="1">
    <location>
        <begin position="1"/>
        <end position="80"/>
    </location>
</feature>
<dbReference type="WBParaSite" id="HPBE_0000479601-mRNA-1">
    <property type="protein sequence ID" value="HPBE_0000479601-mRNA-1"/>
    <property type="gene ID" value="HPBE_0000479601"/>
</dbReference>
<dbReference type="AlphaFoldDB" id="A0A183FEI9"/>
<reference evidence="4" key="2">
    <citation type="submission" date="2019-09" db="UniProtKB">
        <authorList>
            <consortium name="WormBaseParasite"/>
        </authorList>
    </citation>
    <scope>IDENTIFICATION</scope>
</reference>
<name>A0A183FEI9_HELPZ</name>
<dbReference type="Proteomes" id="UP000050761">
    <property type="component" value="Unassembled WGS sequence"/>
</dbReference>
<reference evidence="2 3" key="1">
    <citation type="submission" date="2018-11" db="EMBL/GenBank/DDBJ databases">
        <authorList>
            <consortium name="Pathogen Informatics"/>
        </authorList>
    </citation>
    <scope>NUCLEOTIDE SEQUENCE [LARGE SCALE GENOMIC DNA]</scope>
</reference>
<dbReference type="EMBL" id="UZAH01025365">
    <property type="protein sequence ID" value="VDO62407.1"/>
    <property type="molecule type" value="Genomic_DNA"/>
</dbReference>
<evidence type="ECO:0000256" key="1">
    <source>
        <dbReference type="SAM" id="MobiDB-lite"/>
    </source>
</evidence>